<evidence type="ECO:0000313" key="15">
    <source>
        <dbReference type="Proteomes" id="UP000315145"/>
    </source>
</evidence>
<keyword evidence="8" id="KW-0106">Calcium</keyword>
<evidence type="ECO:0000256" key="9">
    <source>
        <dbReference type="ARBA" id="ARBA00023239"/>
    </source>
</evidence>
<comment type="cofactor">
    <cofactor evidence="1">
        <name>Ca(2+)</name>
        <dbReference type="ChEBI" id="CHEBI:29108"/>
    </cofactor>
</comment>
<dbReference type="SUPFAM" id="SSF48230">
    <property type="entry name" value="Chondroitin AC/alginate lyase"/>
    <property type="match status" value="1"/>
</dbReference>
<accession>A0A5M7BCD4</accession>
<feature type="region of interest" description="Disordered" evidence="11">
    <location>
        <begin position="335"/>
        <end position="358"/>
    </location>
</feature>
<dbReference type="PANTHER" id="PTHR38481">
    <property type="entry name" value="HYALURONATE LYASE"/>
    <property type="match status" value="1"/>
</dbReference>
<proteinExistence type="inferred from homology"/>
<dbReference type="InterPro" id="IPR011013">
    <property type="entry name" value="Gal_mutarotase_sf_dom"/>
</dbReference>
<feature type="domain" description="Calx-beta" evidence="12">
    <location>
        <begin position="1253"/>
        <end position="1351"/>
    </location>
</feature>
<dbReference type="PANTHER" id="PTHR38481:SF1">
    <property type="entry name" value="HYALURONATE LYASE"/>
    <property type="match status" value="1"/>
</dbReference>
<dbReference type="GO" id="GO:0007154">
    <property type="term" value="P:cell communication"/>
    <property type="evidence" value="ECO:0007669"/>
    <property type="project" value="InterPro"/>
</dbReference>
<dbReference type="InterPro" id="IPR011071">
    <property type="entry name" value="Lyase_8-like_C"/>
</dbReference>
<dbReference type="InterPro" id="IPR038081">
    <property type="entry name" value="CalX-like_sf"/>
</dbReference>
<dbReference type="GO" id="GO:0016837">
    <property type="term" value="F:carbon-oxygen lyase activity, acting on polysaccharides"/>
    <property type="evidence" value="ECO:0007669"/>
    <property type="project" value="UniProtKB-ARBA"/>
</dbReference>
<keyword evidence="5" id="KW-0964">Secreted</keyword>
<evidence type="ECO:0000256" key="10">
    <source>
        <dbReference type="PIRSR" id="PIRSR638970-1"/>
    </source>
</evidence>
<gene>
    <name evidence="13" type="ORF">F2B50_08980</name>
    <name evidence="14" type="ORF">FPF71_08980</name>
</gene>
<dbReference type="GO" id="GO:0030246">
    <property type="term" value="F:carbohydrate binding"/>
    <property type="evidence" value="ECO:0007669"/>
    <property type="project" value="InterPro"/>
</dbReference>
<feature type="active site" evidence="10">
    <location>
        <position position="331"/>
    </location>
</feature>
<keyword evidence="7" id="KW-0677">Repeat</keyword>
<dbReference type="EMBL" id="VMBF01000005">
    <property type="protein sequence ID" value="TSJ75970.1"/>
    <property type="molecule type" value="Genomic_DNA"/>
</dbReference>
<feature type="active site" evidence="10">
    <location>
        <position position="278"/>
    </location>
</feature>
<dbReference type="RefSeq" id="WP_144116348.1">
    <property type="nucleotide sequence ID" value="NZ_JACHGE010000006.1"/>
</dbReference>
<dbReference type="GO" id="GO:0016020">
    <property type="term" value="C:membrane"/>
    <property type="evidence" value="ECO:0007669"/>
    <property type="project" value="InterPro"/>
</dbReference>
<evidence type="ECO:0000259" key="12">
    <source>
        <dbReference type="SMART" id="SM00237"/>
    </source>
</evidence>
<dbReference type="GO" id="GO:0005975">
    <property type="term" value="P:carbohydrate metabolic process"/>
    <property type="evidence" value="ECO:0007669"/>
    <property type="project" value="InterPro"/>
</dbReference>
<evidence type="ECO:0000256" key="3">
    <source>
        <dbReference type="ARBA" id="ARBA00006699"/>
    </source>
</evidence>
<dbReference type="SMART" id="SM00237">
    <property type="entry name" value="Calx_beta"/>
    <property type="match status" value="2"/>
</dbReference>
<dbReference type="Gene3D" id="2.70.98.10">
    <property type="match status" value="1"/>
</dbReference>
<dbReference type="InterPro" id="IPR026444">
    <property type="entry name" value="Secre_tail"/>
</dbReference>
<dbReference type="Proteomes" id="UP000315145">
    <property type="component" value="Unassembled WGS sequence"/>
</dbReference>
<reference evidence="14 15" key="2">
    <citation type="submission" date="2019-07" db="EMBL/GenBank/DDBJ databases">
        <title>Algibacter marinivivus sp. nov., isolated from the surface of a marine red alga.</title>
        <authorList>
            <person name="Zhong X."/>
            <person name="Xu W."/>
            <person name="Zhang Y."/>
            <person name="Zhang Q."/>
            <person name="Du Z."/>
        </authorList>
    </citation>
    <scope>NUCLEOTIDE SEQUENCE [LARGE SCALE GENOMIC DNA]</scope>
    <source>
        <strain evidence="14 15">RU-4-M-4</strain>
    </source>
</reference>
<keyword evidence="9" id="KW-0456">Lyase</keyword>
<dbReference type="Pfam" id="PF03160">
    <property type="entry name" value="Calx-beta"/>
    <property type="match status" value="2"/>
</dbReference>
<dbReference type="Pfam" id="PF08124">
    <property type="entry name" value="Lyase_8_N"/>
    <property type="match status" value="1"/>
</dbReference>
<evidence type="ECO:0000256" key="2">
    <source>
        <dbReference type="ARBA" id="ARBA00004613"/>
    </source>
</evidence>
<protein>
    <submittedName>
        <fullName evidence="13">DNRLRE domain-containing protein</fullName>
    </submittedName>
</protein>
<evidence type="ECO:0000313" key="13">
    <source>
        <dbReference type="EMBL" id="KAA5824805.1"/>
    </source>
</evidence>
<dbReference type="Pfam" id="PF24517">
    <property type="entry name" value="CBM96"/>
    <property type="match status" value="3"/>
</dbReference>
<dbReference type="InterPro" id="IPR014718">
    <property type="entry name" value="GH-type_carb-bd"/>
</dbReference>
<dbReference type="InterPro" id="IPR003159">
    <property type="entry name" value="Lyase_8_central_dom"/>
</dbReference>
<feature type="domain" description="Calx-beta" evidence="12">
    <location>
        <begin position="962"/>
        <end position="1064"/>
    </location>
</feature>
<comment type="caution">
    <text evidence="13">The sequence shown here is derived from an EMBL/GenBank/DDBJ whole genome shotgun (WGS) entry which is preliminary data.</text>
</comment>
<dbReference type="Gene3D" id="1.50.10.100">
    <property type="entry name" value="Chondroitin AC/alginate lyase"/>
    <property type="match status" value="1"/>
</dbReference>
<dbReference type="Pfam" id="PF02884">
    <property type="entry name" value="Lyase_8_C"/>
    <property type="match status" value="1"/>
</dbReference>
<evidence type="ECO:0000313" key="14">
    <source>
        <dbReference type="EMBL" id="TSJ75970.1"/>
    </source>
</evidence>
<evidence type="ECO:0000256" key="5">
    <source>
        <dbReference type="ARBA" id="ARBA00022525"/>
    </source>
</evidence>
<reference evidence="13" key="3">
    <citation type="submission" date="2019-09" db="EMBL/GenBank/DDBJ databases">
        <authorList>
            <person name="Zhang D.-C."/>
        </authorList>
    </citation>
    <scope>NUCLEOTIDE SEQUENCE</scope>
    <source>
        <strain evidence="13">RU-4-M-4</strain>
    </source>
</reference>
<dbReference type="InterPro" id="IPR038970">
    <property type="entry name" value="Lyase_8"/>
</dbReference>
<keyword evidence="6" id="KW-0732">Signal</keyword>
<dbReference type="SUPFAM" id="SSF74650">
    <property type="entry name" value="Galactose mutarotase-like"/>
    <property type="match status" value="1"/>
</dbReference>
<dbReference type="SUPFAM" id="SSF141072">
    <property type="entry name" value="CalX-like"/>
    <property type="match status" value="2"/>
</dbReference>
<dbReference type="Proteomes" id="UP000322315">
    <property type="component" value="Unassembled WGS sequence"/>
</dbReference>
<evidence type="ECO:0000256" key="7">
    <source>
        <dbReference type="ARBA" id="ARBA00022737"/>
    </source>
</evidence>
<dbReference type="EMBL" id="VWRS01000005">
    <property type="protein sequence ID" value="KAA5824805.1"/>
    <property type="molecule type" value="Genomic_DNA"/>
</dbReference>
<dbReference type="OrthoDB" id="6394136at2"/>
<comment type="similarity">
    <text evidence="3">Belongs to the polysaccharide lyase 8 family.</text>
</comment>
<dbReference type="NCBIfam" id="TIGR04183">
    <property type="entry name" value="Por_Secre_tail"/>
    <property type="match status" value="1"/>
</dbReference>
<comment type="subunit">
    <text evidence="4">Monomer.</text>
</comment>
<dbReference type="InterPro" id="IPR008929">
    <property type="entry name" value="Chondroitin_lyas"/>
</dbReference>
<evidence type="ECO:0000256" key="11">
    <source>
        <dbReference type="SAM" id="MobiDB-lite"/>
    </source>
</evidence>
<evidence type="ECO:0000256" key="1">
    <source>
        <dbReference type="ARBA" id="ARBA00001913"/>
    </source>
</evidence>
<organism evidence="13 16">
    <name type="scientific">Algibacter amylolyticus</name>
    <dbReference type="NCBI Taxonomy" id="1608400"/>
    <lineage>
        <taxon>Bacteria</taxon>
        <taxon>Pseudomonadati</taxon>
        <taxon>Bacteroidota</taxon>
        <taxon>Flavobacteriia</taxon>
        <taxon>Flavobacteriales</taxon>
        <taxon>Flavobacteriaceae</taxon>
        <taxon>Algibacter</taxon>
    </lineage>
</organism>
<dbReference type="SUPFAM" id="SSF49863">
    <property type="entry name" value="Hyaluronate lyase-like, C-terminal domain"/>
    <property type="match status" value="1"/>
</dbReference>
<dbReference type="InterPro" id="IPR003644">
    <property type="entry name" value="Calx_beta"/>
</dbReference>
<feature type="active site" evidence="10">
    <location>
        <position position="269"/>
    </location>
</feature>
<dbReference type="Gene3D" id="2.60.40.2030">
    <property type="match status" value="2"/>
</dbReference>
<name>A0A5M7BCD4_9FLAO</name>
<evidence type="ECO:0000256" key="6">
    <source>
        <dbReference type="ARBA" id="ARBA00022729"/>
    </source>
</evidence>
<keyword evidence="15" id="KW-1185">Reference proteome</keyword>
<evidence type="ECO:0000256" key="4">
    <source>
        <dbReference type="ARBA" id="ARBA00011245"/>
    </source>
</evidence>
<dbReference type="InterPro" id="IPR012970">
    <property type="entry name" value="Lyase_8_alpha_N"/>
</dbReference>
<dbReference type="InterPro" id="IPR055372">
    <property type="entry name" value="CBM96"/>
</dbReference>
<evidence type="ECO:0000313" key="16">
    <source>
        <dbReference type="Proteomes" id="UP000322315"/>
    </source>
</evidence>
<dbReference type="Gene3D" id="2.60.220.10">
    <property type="entry name" value="Polysaccharide lyase family 8-like, C-terminal"/>
    <property type="match status" value="1"/>
</dbReference>
<dbReference type="GO" id="GO:0005576">
    <property type="term" value="C:extracellular region"/>
    <property type="evidence" value="ECO:0007669"/>
    <property type="project" value="UniProtKB-SubCell"/>
</dbReference>
<comment type="subcellular location">
    <subcellularLocation>
        <location evidence="2">Secreted</location>
    </subcellularLocation>
</comment>
<dbReference type="InterPro" id="IPR004103">
    <property type="entry name" value="Lyase_8_C"/>
</dbReference>
<dbReference type="Pfam" id="PF18962">
    <property type="entry name" value="Por_Secre_tail"/>
    <property type="match status" value="1"/>
</dbReference>
<evidence type="ECO:0000256" key="8">
    <source>
        <dbReference type="ARBA" id="ARBA00022837"/>
    </source>
</evidence>
<dbReference type="Pfam" id="PF02278">
    <property type="entry name" value="Lyase_8"/>
    <property type="match status" value="1"/>
</dbReference>
<reference evidence="13 16" key="1">
    <citation type="journal article" date="2015" name="Int. J. Syst. Evol. Microbiol.">
        <title>Algibacter amylolyticus sp. nov., isolated from intertidal sediment.</title>
        <authorList>
            <person name="Zhang D.C."/>
            <person name="Wu J."/>
            <person name="Neuner K."/>
            <person name="Yao J."/>
            <person name="Margesin R."/>
        </authorList>
    </citation>
    <scope>NUCLEOTIDE SEQUENCE [LARGE SCALE GENOMIC DNA]</scope>
    <source>
        <strain evidence="13 16">RU-4-M-4</strain>
    </source>
</reference>
<sequence length="1643" mass="180593">METNNLMQARFLSFYSKLVLLFLFFIILSTSASTQNIDFEIYKNTLIDDYKFTSQTKDTYDPFITEHMGLVDTNGQFLDMKGTYVVNGVTVNSDDINYYLTANRNVQSAFVKKHITRIFTMVAGYISDESVHYQDVNLYNKIVLALQYWKDDFFDFEFNNFFANQIGLPTEYGKILILMEDGKIQLPRLLVNLYIDKMAEVKQREDNGANSLDVLAHHLNRAALTNNQSLAAATIEETYFIVRIANGTTDPFSPNFSDGIKSDWSFQQHDAQMQTTTYGESFIISATEIFFFLNSGIPIDPSKLNILRSFIYKGYANGFIGPNVDWSVGGRHISTGGGSSSSGSTNKKPSVKSLKPNKGPLQKMAILDFANETNYLHFLDRQDETKKPFEGDGLKFGNTQYFRSDYMTQRVKFDAATSSNEGYYASVRSKSTRVIGTENSKGQNRLGWHLSSGATYFMVDGDEYIKDLLPLMDWTKIPGITAVSDDPLLYDCSAFGSGQNWMCTLGETDFVGGVSDSIHGAAVQDYSDSRTGVVAKKSWFFLDNYIVCLGAGISANTTGKLTTTVNQVLLDGDVTVKVGSGAQQVLANDTNETYTDQNSNTWIHHDNIGYYFPAGNKLSVNNTLKTGKWSDVSDLNSNTNDQSDNTFQLWVDHGENDDIQNQSYSYIVAPAADTANDMVDFGQLPVEILENTASIQAVMQNVSGNEILQIVFHEATTYDNGNGIRITVDKPCVLMIKNFNSSTVDLYISDPNQIQTSIDVLVNLPGINDTRSLNCIMPTKDHRGSSVHYIVDNSTTKYLESSSLELEPVADSYVRDGDYANENYGDANELINKQGNSSFTRESFLKFDLSSVSGTVVSAKLKMTASSVGGTTNTGDNISLKSVNNDSWTESGIEWGNKPQENVSVVDQILKSVTASGQTAEWDLTTYVIDQLENDSIVSLHVSANSTSMIKFYSKENSNTSHRPVLVLEFAAPTLQFDSSSSNGIESNSSVNIPLSLSSASNSVVELDYTVVGTAKGTGPGKDYTLVNGTLTIPANQLSANISITNIVDDLDIEEDETIIITLLNPDNANLANNVLHTYIIVDNDETSYNTSEDSYVRDGSYANDNYGNQSELIIKQGGTDFLRESFLKFDLSSVNGTVISAKLRMTLSSVGTDEDTSNIIIKSIDDNDDDWDEGTITWNNKPDENNKEVAITEIIGFASGETAKWDLTKYIQSELDEDPQKEVSIQLSSDVTQSNIKFHSQESSNAALRPVLVLEIAQPKIEFENVISSGLESVSSVDIPVILSSVSDSNVTVDYTVTGTATNTGGGKDYTLANGTLTIPAGQSSSNIVISNIIDDTNIENDETVIITLSNPADITMGINTVHTYTIVDNEASFEAVADTYVCDGGQAGTNFGNDDELVNKQGNTGFQRESFLRFDLSSATETITSAKLIMTAKSISSGAATDIINLKSIAKDNWDEDVVIWNDLLQDDAGSSIIDSILETATASDETAEWDVTAYIITQIENNKKASLNVSTNSSALIKFYSKEAVASQRPVLVLEYGANNNTAKTSATKEPLDIAENEKEINFDPVIYPNPVTSRFYINHSDNITKIEIIGIDGKLIKSINNYNKSNKMEVNIANFTNAMYIAKITNENNLSTIKKLIKH</sequence>
<dbReference type="NCBIfam" id="NF033679">
    <property type="entry name" value="DNRLRE_dom"/>
    <property type="match status" value="3"/>
</dbReference>